<dbReference type="InterPro" id="IPR036938">
    <property type="entry name" value="PAP2/HPO_sf"/>
</dbReference>
<comment type="subcellular location">
    <subcellularLocation>
        <location evidence="6">Endoplasmic reticulum membrane</location>
        <topology evidence="6">Multi-pass membrane protein</topology>
    </subcellularLocation>
    <subcellularLocation>
        <location evidence="1">Membrane</location>
        <topology evidence="1">Multi-pass membrane protein</topology>
    </subcellularLocation>
</comment>
<evidence type="ECO:0000313" key="9">
    <source>
        <dbReference type="Proteomes" id="UP000277580"/>
    </source>
</evidence>
<dbReference type="FunCoup" id="A0A3N4KLN0">
    <property type="interactions" value="357"/>
</dbReference>
<evidence type="ECO:0000256" key="2">
    <source>
        <dbReference type="ARBA" id="ARBA00022692"/>
    </source>
</evidence>
<dbReference type="InParanoid" id="A0A3N4KLN0"/>
<protein>
    <recommendedName>
        <fullName evidence="6">Dolichyldiphosphatase</fullName>
        <ecNumber evidence="6">3.6.1.43</ecNumber>
    </recommendedName>
</protein>
<comment type="catalytic activity">
    <reaction evidence="6">
        <text>a di-trans,poly-cis-dolichyl diphosphate + H2O = a di-trans,poly-cis-dolichyl phosphate + phosphate + H(+)</text>
        <dbReference type="Rhea" id="RHEA:14385"/>
        <dbReference type="Rhea" id="RHEA-COMP:19498"/>
        <dbReference type="Rhea" id="RHEA-COMP:19506"/>
        <dbReference type="ChEBI" id="CHEBI:15377"/>
        <dbReference type="ChEBI" id="CHEBI:15378"/>
        <dbReference type="ChEBI" id="CHEBI:43474"/>
        <dbReference type="ChEBI" id="CHEBI:57497"/>
        <dbReference type="ChEBI" id="CHEBI:57683"/>
        <dbReference type="EC" id="3.6.1.43"/>
    </reaction>
</comment>
<dbReference type="EMBL" id="ML119144">
    <property type="protein sequence ID" value="RPB10318.1"/>
    <property type="molecule type" value="Genomic_DNA"/>
</dbReference>
<dbReference type="AlphaFoldDB" id="A0A3N4KLN0"/>
<proteinExistence type="inferred from homology"/>
<keyword evidence="9" id="KW-1185">Reference proteome</keyword>
<comment type="similarity">
    <text evidence="6">Belongs to the dolichyldiphosphatase family.</text>
</comment>
<evidence type="ECO:0000256" key="4">
    <source>
        <dbReference type="ARBA" id="ARBA00022989"/>
    </source>
</evidence>
<dbReference type="Gene3D" id="1.20.144.10">
    <property type="entry name" value="Phosphatidic acid phosphatase type 2/haloperoxidase"/>
    <property type="match status" value="1"/>
</dbReference>
<dbReference type="InterPro" id="IPR039667">
    <property type="entry name" value="Dolichyldiphosphatase_PAP2"/>
</dbReference>
<dbReference type="OrthoDB" id="302705at2759"/>
<feature type="domain" description="Phosphatidic acid phosphatase type 2/haloperoxidase" evidence="7">
    <location>
        <begin position="56"/>
        <end position="168"/>
    </location>
</feature>
<comment type="function">
    <text evidence="6">Required for efficient N-glycosylation. Necessary for maintaining optimal levels of dolichol-linked oligosaccharides. Hydrolyzes dolichyl pyrophosphate at a very high rate and dolichyl monophosphate at a much lower rate. Does not act on phosphatidate.</text>
</comment>
<comment type="pathway">
    <text evidence="6">Protein modification; protein glycosylation.</text>
</comment>
<feature type="transmembrane region" description="Helical" evidence="6">
    <location>
        <begin position="125"/>
        <end position="145"/>
    </location>
</feature>
<dbReference type="Proteomes" id="UP000277580">
    <property type="component" value="Unassembled WGS sequence"/>
</dbReference>
<keyword evidence="2 6" id="KW-0812">Transmembrane</keyword>
<dbReference type="GO" id="GO:0008610">
    <property type="term" value="P:lipid biosynthetic process"/>
    <property type="evidence" value="ECO:0007669"/>
    <property type="project" value="TreeGrafter"/>
</dbReference>
<dbReference type="EC" id="3.6.1.43" evidence="6"/>
<evidence type="ECO:0000259" key="7">
    <source>
        <dbReference type="SMART" id="SM00014"/>
    </source>
</evidence>
<keyword evidence="5 6" id="KW-0472">Membrane</keyword>
<dbReference type="InterPro" id="IPR000326">
    <property type="entry name" value="PAP2/HPO"/>
</dbReference>
<keyword evidence="6" id="KW-0256">Endoplasmic reticulum</keyword>
<evidence type="ECO:0000256" key="6">
    <source>
        <dbReference type="RuleBase" id="RU367078"/>
    </source>
</evidence>
<dbReference type="CDD" id="cd03382">
    <property type="entry name" value="PAP2_dolichyldiphosphatase"/>
    <property type="match status" value="1"/>
</dbReference>
<keyword evidence="3 6" id="KW-0378">Hydrolase</keyword>
<keyword evidence="4 6" id="KW-1133">Transmembrane helix</keyword>
<organism evidence="8 9">
    <name type="scientific">Morchella conica CCBAS932</name>
    <dbReference type="NCBI Taxonomy" id="1392247"/>
    <lineage>
        <taxon>Eukaryota</taxon>
        <taxon>Fungi</taxon>
        <taxon>Dikarya</taxon>
        <taxon>Ascomycota</taxon>
        <taxon>Pezizomycotina</taxon>
        <taxon>Pezizomycetes</taxon>
        <taxon>Pezizales</taxon>
        <taxon>Morchellaceae</taxon>
        <taxon>Morchella</taxon>
    </lineage>
</organism>
<dbReference type="PANTHER" id="PTHR11247">
    <property type="entry name" value="PALMITOYL-PROTEIN THIOESTERASE/DOLICHYLDIPHOSPHATASE 1"/>
    <property type="match status" value="1"/>
</dbReference>
<gene>
    <name evidence="8" type="ORF">P167DRAFT_537763</name>
</gene>
<reference evidence="8 9" key="1">
    <citation type="journal article" date="2018" name="Nat. Ecol. Evol.">
        <title>Pezizomycetes genomes reveal the molecular basis of ectomycorrhizal truffle lifestyle.</title>
        <authorList>
            <person name="Murat C."/>
            <person name="Payen T."/>
            <person name="Noel B."/>
            <person name="Kuo A."/>
            <person name="Morin E."/>
            <person name="Chen J."/>
            <person name="Kohler A."/>
            <person name="Krizsan K."/>
            <person name="Balestrini R."/>
            <person name="Da Silva C."/>
            <person name="Montanini B."/>
            <person name="Hainaut M."/>
            <person name="Levati E."/>
            <person name="Barry K.W."/>
            <person name="Belfiori B."/>
            <person name="Cichocki N."/>
            <person name="Clum A."/>
            <person name="Dockter R.B."/>
            <person name="Fauchery L."/>
            <person name="Guy J."/>
            <person name="Iotti M."/>
            <person name="Le Tacon F."/>
            <person name="Lindquist E.A."/>
            <person name="Lipzen A."/>
            <person name="Malagnac F."/>
            <person name="Mello A."/>
            <person name="Molinier V."/>
            <person name="Miyauchi S."/>
            <person name="Poulain J."/>
            <person name="Riccioni C."/>
            <person name="Rubini A."/>
            <person name="Sitrit Y."/>
            <person name="Splivallo R."/>
            <person name="Traeger S."/>
            <person name="Wang M."/>
            <person name="Zifcakova L."/>
            <person name="Wipf D."/>
            <person name="Zambonelli A."/>
            <person name="Paolocci F."/>
            <person name="Nowrousian M."/>
            <person name="Ottonello S."/>
            <person name="Baldrian P."/>
            <person name="Spatafora J.W."/>
            <person name="Henrissat B."/>
            <person name="Nagy L.G."/>
            <person name="Aury J.M."/>
            <person name="Wincker P."/>
            <person name="Grigoriev I.V."/>
            <person name="Bonfante P."/>
            <person name="Martin F.M."/>
        </authorList>
    </citation>
    <scope>NUCLEOTIDE SEQUENCE [LARGE SCALE GENOMIC DNA]</scope>
    <source>
        <strain evidence="8 9">CCBAS932</strain>
    </source>
</reference>
<evidence type="ECO:0000256" key="1">
    <source>
        <dbReference type="ARBA" id="ARBA00004141"/>
    </source>
</evidence>
<evidence type="ECO:0000256" key="5">
    <source>
        <dbReference type="ARBA" id="ARBA00023136"/>
    </source>
</evidence>
<name>A0A3N4KLN0_9PEZI</name>
<dbReference type="PANTHER" id="PTHR11247:SF1">
    <property type="entry name" value="DOLICHYLDIPHOSPHATASE 1"/>
    <property type="match status" value="1"/>
</dbReference>
<dbReference type="GO" id="GO:0047874">
    <property type="term" value="F:dolichyldiphosphatase activity"/>
    <property type="evidence" value="ECO:0007669"/>
    <property type="project" value="UniProtKB-UniRule"/>
</dbReference>
<feature type="transmembrane region" description="Helical" evidence="6">
    <location>
        <begin position="93"/>
        <end position="113"/>
    </location>
</feature>
<accession>A0A3N4KLN0</accession>
<dbReference type="GO" id="GO:0006487">
    <property type="term" value="P:protein N-linked glycosylation"/>
    <property type="evidence" value="ECO:0007669"/>
    <property type="project" value="UniProtKB-UniRule"/>
</dbReference>
<feature type="transmembrane region" description="Helical" evidence="6">
    <location>
        <begin position="151"/>
        <end position="174"/>
    </location>
</feature>
<dbReference type="GO" id="GO:0005789">
    <property type="term" value="C:endoplasmic reticulum membrane"/>
    <property type="evidence" value="ECO:0007669"/>
    <property type="project" value="UniProtKB-SubCell"/>
</dbReference>
<dbReference type="Pfam" id="PF01569">
    <property type="entry name" value="PAP2"/>
    <property type="match status" value="1"/>
</dbReference>
<dbReference type="UniPathway" id="UPA00378"/>
<dbReference type="SUPFAM" id="SSF48317">
    <property type="entry name" value="Acid phosphatase/Vanadium-dependent haloperoxidase"/>
    <property type="match status" value="1"/>
</dbReference>
<dbReference type="STRING" id="1392247.A0A3N4KLN0"/>
<dbReference type="SMART" id="SM00014">
    <property type="entry name" value="acidPPc"/>
    <property type="match status" value="1"/>
</dbReference>
<evidence type="ECO:0000313" key="8">
    <source>
        <dbReference type="EMBL" id="RPB10318.1"/>
    </source>
</evidence>
<sequence>MEDSHFEPPLASLSLTHVYYNPDDPASLLCAWLALVPQALMVSYATLSVAQRELEVLLMLAGQLACEGLNWVLKRCFKQQRPKQMYGKGYGMPSSHAQFVAFFAVYLSLWLHLRASHHLPRYQKVLLSILCVAGSAAVSGSRVYLNYHTPMQVACGYSVGVVFAVGWFLVTAWLRETRVGEEGSWGLERLTGGRRLWEWILWVGQWACVKDLCTQVDVVRWEWEVWNKCRVGGGVVVEEGVKMLNEELKKKRR</sequence>
<evidence type="ECO:0000256" key="3">
    <source>
        <dbReference type="ARBA" id="ARBA00022801"/>
    </source>
</evidence>